<feature type="chain" id="PRO_5007954114" evidence="2">
    <location>
        <begin position="21"/>
        <end position="144"/>
    </location>
</feature>
<reference evidence="6" key="4">
    <citation type="journal article" date="2020" name="Mol. Phylogenet. Evol.">
        <title>Analyses of chemosensory genes provide insight into the evolution of behavioral differences to phytochemicals in Bactrocera species.</title>
        <authorList>
            <person name="Wu Z."/>
            <person name="Cui Y."/>
            <person name="Ma J."/>
            <person name="Qu M."/>
            <person name="Lin J."/>
        </authorList>
    </citation>
    <scope>NUCLEOTIDE SEQUENCE</scope>
</reference>
<name>A0A034VYQ4_BACDO</name>
<evidence type="ECO:0000256" key="1">
    <source>
        <dbReference type="ARBA" id="ARBA00022729"/>
    </source>
</evidence>
<dbReference type="GO" id="GO:0007608">
    <property type="term" value="P:sensory perception of smell"/>
    <property type="evidence" value="ECO:0007669"/>
    <property type="project" value="TreeGrafter"/>
</dbReference>
<dbReference type="EMBL" id="KP247426">
    <property type="protein sequence ID" value="AKM45832.1"/>
    <property type="molecule type" value="mRNA"/>
</dbReference>
<dbReference type="GO" id="GO:0005615">
    <property type="term" value="C:extracellular space"/>
    <property type="evidence" value="ECO:0007669"/>
    <property type="project" value="TreeGrafter"/>
</dbReference>
<evidence type="ECO:0000313" key="7">
    <source>
        <dbReference type="Proteomes" id="UP001652620"/>
    </source>
</evidence>
<dbReference type="EMBL" id="GAKP01011932">
    <property type="protein sequence ID" value="JAC47020.1"/>
    <property type="molecule type" value="Transcribed_RNA"/>
</dbReference>
<evidence type="ECO:0000256" key="2">
    <source>
        <dbReference type="SAM" id="SignalP"/>
    </source>
</evidence>
<dbReference type="OrthoDB" id="6595846at2759"/>
<keyword evidence="1 2" id="KW-0732">Signal</keyword>
<reference evidence="8" key="5">
    <citation type="submission" date="2022-04" db="UniProtKB">
        <authorList>
            <consortium name="RefSeq"/>
        </authorList>
    </citation>
    <scope>IDENTIFICATION</scope>
    <source>
        <strain evidence="8">Punador</strain>
    </source>
</reference>
<dbReference type="EMBL" id="MT474604">
    <property type="protein sequence ID" value="QKN21316.1"/>
    <property type="molecule type" value="mRNA"/>
</dbReference>
<protein>
    <submittedName>
        <fullName evidence="3">Odorant binding protein 19d-2</fullName>
    </submittedName>
    <submittedName>
        <fullName evidence="4 6">Odorant-binding protein</fullName>
    </submittedName>
    <submittedName>
        <fullName evidence="5">Pheromone-binding protein-related protein 2</fullName>
    </submittedName>
    <submittedName>
        <fullName evidence="8">general odorant-binding protein 19d</fullName>
    </submittedName>
</protein>
<dbReference type="PANTHER" id="PTHR11857:SF42">
    <property type="entry name" value="GENERAL ODORANT-BINDING PROTEIN 19D-RELATED"/>
    <property type="match status" value="1"/>
</dbReference>
<dbReference type="EMBL" id="MT474719">
    <property type="protein sequence ID" value="QKN21431.1"/>
    <property type="molecule type" value="mRNA"/>
</dbReference>
<dbReference type="SMR" id="A0A034VYQ4"/>
<gene>
    <name evidence="5" type="primary">PBP2</name>
    <name evidence="8" type="synonym">LOC105231635</name>
    <name evidence="3" type="synonym">OBP19d-2</name>
    <name evidence="6" type="synonym">OBP19d.3</name>
</gene>
<proteinExistence type="evidence at transcript level"/>
<dbReference type="InterPro" id="IPR036728">
    <property type="entry name" value="PBP_GOBP_sf"/>
</dbReference>
<dbReference type="RefSeq" id="XP_011211346.1">
    <property type="nucleotide sequence ID" value="XM_011213044.3"/>
</dbReference>
<accession>A0A034VYQ4</accession>
<evidence type="ECO:0000313" key="8">
    <source>
        <dbReference type="RefSeq" id="XP_011211346.1"/>
    </source>
</evidence>
<keyword evidence="7" id="KW-1185">Reference proteome</keyword>
<sequence length="144" mass="15824">MKYFVVFLAICSFAISFSEADEFGEKVKKIAEECKGQVGASDDDVARLFKYEPAANDKAKCLTACTMKKLGTMDENNKVVEAGAIAYIKQLSGGDAEFEKLSLETYNECKSTPESSNECEYAEAFRQCVLESAKSKGLKILPQV</sequence>
<evidence type="ECO:0000313" key="5">
    <source>
        <dbReference type="EMBL" id="JAC47020.1"/>
    </source>
</evidence>
<dbReference type="Gene3D" id="1.10.238.20">
    <property type="entry name" value="Pheromone/general odorant binding protein domain"/>
    <property type="match status" value="1"/>
</dbReference>
<dbReference type="InterPro" id="IPR006170">
    <property type="entry name" value="PBP/GOBP"/>
</dbReference>
<dbReference type="GeneID" id="105231635"/>
<dbReference type="GO" id="GO:0005549">
    <property type="term" value="F:odorant binding"/>
    <property type="evidence" value="ECO:0007669"/>
    <property type="project" value="InterPro"/>
</dbReference>
<dbReference type="EMBL" id="KP743686">
    <property type="protein sequence ID" value="AKI29002.1"/>
    <property type="molecule type" value="mRNA"/>
</dbReference>
<organism evidence="5">
    <name type="scientific">Bactrocera dorsalis</name>
    <name type="common">Oriental fruit fly</name>
    <name type="synonym">Dacus dorsalis</name>
    <dbReference type="NCBI Taxonomy" id="27457"/>
    <lineage>
        <taxon>Eukaryota</taxon>
        <taxon>Metazoa</taxon>
        <taxon>Ecdysozoa</taxon>
        <taxon>Arthropoda</taxon>
        <taxon>Hexapoda</taxon>
        <taxon>Insecta</taxon>
        <taxon>Pterygota</taxon>
        <taxon>Neoptera</taxon>
        <taxon>Endopterygota</taxon>
        <taxon>Diptera</taxon>
        <taxon>Brachycera</taxon>
        <taxon>Muscomorpha</taxon>
        <taxon>Tephritoidea</taxon>
        <taxon>Tephritidae</taxon>
        <taxon>Bactrocera</taxon>
        <taxon>Bactrocera</taxon>
    </lineage>
</organism>
<dbReference type="CDD" id="cd23992">
    <property type="entry name" value="PBP_GOBP"/>
    <property type="match status" value="1"/>
</dbReference>
<dbReference type="RefSeq" id="XP_011211346.2">
    <property type="nucleotide sequence ID" value="XM_011213044.4"/>
</dbReference>
<reference evidence="3" key="3">
    <citation type="submission" date="2015-02" db="EMBL/GenBank/DDBJ databases">
        <title>Discovery of Chemosensory Genes in the Oriental Fruit Fly, Bactrocera dorsalis.</title>
        <authorList>
            <person name="Wu Z."/>
            <person name="Zhang H."/>
            <person name="Bin S."/>
            <person name="Wang Z."/>
            <person name="He H."/>
            <person name="Lin J."/>
        </authorList>
    </citation>
    <scope>NUCLEOTIDE SEQUENCE</scope>
</reference>
<dbReference type="SMART" id="SM00708">
    <property type="entry name" value="PhBP"/>
    <property type="match status" value="1"/>
</dbReference>
<dbReference type="KEGG" id="bdr:105231635"/>
<reference evidence="5" key="1">
    <citation type="journal article" date="2014" name="BMC Genomics">
        <title>Characterizing the developmental transcriptome of the oriental fruit fly, Bactrocera dorsalis (Diptera: Tephritidae) through comparative genomic analysis with Drosophila melanogaster utilizing modENCODE datasets.</title>
        <authorList>
            <person name="Geib S.M."/>
            <person name="Calla B."/>
            <person name="Hall B."/>
            <person name="Hou S."/>
            <person name="Manoukis N.C."/>
        </authorList>
    </citation>
    <scope>NUCLEOTIDE SEQUENCE</scope>
    <source>
        <strain evidence="5">Punador</strain>
    </source>
</reference>
<evidence type="ECO:0000313" key="6">
    <source>
        <dbReference type="EMBL" id="QKN21316.1"/>
    </source>
</evidence>
<dbReference type="AlphaFoldDB" id="A0A034VYQ4"/>
<feature type="signal peptide" evidence="2">
    <location>
        <begin position="1"/>
        <end position="20"/>
    </location>
</feature>
<dbReference type="Pfam" id="PF01395">
    <property type="entry name" value="PBP_GOBP"/>
    <property type="match status" value="1"/>
</dbReference>
<dbReference type="PANTHER" id="PTHR11857">
    <property type="entry name" value="ODORANT BINDING PROTEIN-RELATED"/>
    <property type="match status" value="1"/>
</dbReference>
<evidence type="ECO:0000313" key="3">
    <source>
        <dbReference type="EMBL" id="AKI29002.1"/>
    </source>
</evidence>
<dbReference type="Proteomes" id="UP001652620">
    <property type="component" value="Chromosome 4"/>
</dbReference>
<reference evidence="4" key="2">
    <citation type="submission" date="2014-12" db="EMBL/GenBank/DDBJ databases">
        <title>Identification and expression profile of novel odorant-binding proteins from Bactrocera dorsalis antennal transcriptome.</title>
        <authorList>
            <person name="Liu Z."/>
            <person name="Ding B.-Y."/>
            <person name="Lei Z.-R."/>
            <person name="Wang J.-J."/>
        </authorList>
    </citation>
    <scope>NUCLEOTIDE SEQUENCE</scope>
</reference>
<evidence type="ECO:0000313" key="4">
    <source>
        <dbReference type="EMBL" id="AKM45832.1"/>
    </source>
</evidence>
<dbReference type="SUPFAM" id="SSF47565">
    <property type="entry name" value="Insect pheromone/odorant-binding proteins"/>
    <property type="match status" value="1"/>
</dbReference>